<feature type="region of interest" description="Disordered" evidence="1">
    <location>
        <begin position="1"/>
        <end position="156"/>
    </location>
</feature>
<accession>A0AAD6XS18</accession>
<organism evidence="2 3">
    <name type="scientific">Mycena belliarum</name>
    <dbReference type="NCBI Taxonomy" id="1033014"/>
    <lineage>
        <taxon>Eukaryota</taxon>
        <taxon>Fungi</taxon>
        <taxon>Dikarya</taxon>
        <taxon>Basidiomycota</taxon>
        <taxon>Agaricomycotina</taxon>
        <taxon>Agaricomycetes</taxon>
        <taxon>Agaricomycetidae</taxon>
        <taxon>Agaricales</taxon>
        <taxon>Marasmiineae</taxon>
        <taxon>Mycenaceae</taxon>
        <taxon>Mycena</taxon>
    </lineage>
</organism>
<evidence type="ECO:0000313" key="3">
    <source>
        <dbReference type="Proteomes" id="UP001222325"/>
    </source>
</evidence>
<feature type="compositionally biased region" description="Basic and acidic residues" evidence="1">
    <location>
        <begin position="51"/>
        <end position="78"/>
    </location>
</feature>
<feature type="compositionally biased region" description="Low complexity" evidence="1">
    <location>
        <begin position="19"/>
        <end position="29"/>
    </location>
</feature>
<gene>
    <name evidence="2" type="ORF">B0H15DRAFT_542544</name>
</gene>
<keyword evidence="3" id="KW-1185">Reference proteome</keyword>
<proteinExistence type="predicted"/>
<dbReference type="AlphaFoldDB" id="A0AAD6XS18"/>
<protein>
    <submittedName>
        <fullName evidence="2">Uncharacterized protein</fullName>
    </submittedName>
</protein>
<dbReference type="Proteomes" id="UP001222325">
    <property type="component" value="Unassembled WGS sequence"/>
</dbReference>
<feature type="compositionally biased region" description="Basic and acidic residues" evidence="1">
    <location>
        <begin position="145"/>
        <end position="156"/>
    </location>
</feature>
<feature type="compositionally biased region" description="Gly residues" evidence="1">
    <location>
        <begin position="113"/>
        <end position="128"/>
    </location>
</feature>
<sequence>MPSRGGAACDVRPRRGRRGQPPAAAGSGRLRAYQVEMSATPAPTIAGRWRGSRDLRQDDVGATRELGRTGGGSHERGQRLAGAQPPEVVCGEAQRGRGGDGNGEDEAPRRRGCGGGAGGPDVGAGRGDGVLVECDSGAHGCGGRGGDERGRGTVGA</sequence>
<evidence type="ECO:0000313" key="2">
    <source>
        <dbReference type="EMBL" id="KAJ7099308.1"/>
    </source>
</evidence>
<dbReference type="EMBL" id="JARJCN010000007">
    <property type="protein sequence ID" value="KAJ7099308.1"/>
    <property type="molecule type" value="Genomic_DNA"/>
</dbReference>
<evidence type="ECO:0000256" key="1">
    <source>
        <dbReference type="SAM" id="MobiDB-lite"/>
    </source>
</evidence>
<reference evidence="2" key="1">
    <citation type="submission" date="2023-03" db="EMBL/GenBank/DDBJ databases">
        <title>Massive genome expansion in bonnet fungi (Mycena s.s.) driven by repeated elements and novel gene families across ecological guilds.</title>
        <authorList>
            <consortium name="Lawrence Berkeley National Laboratory"/>
            <person name="Harder C.B."/>
            <person name="Miyauchi S."/>
            <person name="Viragh M."/>
            <person name="Kuo A."/>
            <person name="Thoen E."/>
            <person name="Andreopoulos B."/>
            <person name="Lu D."/>
            <person name="Skrede I."/>
            <person name="Drula E."/>
            <person name="Henrissat B."/>
            <person name="Morin E."/>
            <person name="Kohler A."/>
            <person name="Barry K."/>
            <person name="LaButti K."/>
            <person name="Morin E."/>
            <person name="Salamov A."/>
            <person name="Lipzen A."/>
            <person name="Mereny Z."/>
            <person name="Hegedus B."/>
            <person name="Baldrian P."/>
            <person name="Stursova M."/>
            <person name="Weitz H."/>
            <person name="Taylor A."/>
            <person name="Grigoriev I.V."/>
            <person name="Nagy L.G."/>
            <person name="Martin F."/>
            <person name="Kauserud H."/>
        </authorList>
    </citation>
    <scope>NUCLEOTIDE SEQUENCE</scope>
    <source>
        <strain evidence="2">CBHHK173m</strain>
    </source>
</reference>
<name>A0AAD6XS18_9AGAR</name>
<comment type="caution">
    <text evidence="2">The sequence shown here is derived from an EMBL/GenBank/DDBJ whole genome shotgun (WGS) entry which is preliminary data.</text>
</comment>